<reference evidence="3 4" key="1">
    <citation type="submission" date="2024-04" db="EMBL/GenBank/DDBJ databases">
        <title>Tritrichomonas musculus Genome.</title>
        <authorList>
            <person name="Alves-Ferreira E."/>
            <person name="Grigg M."/>
            <person name="Lorenzi H."/>
            <person name="Galac M."/>
        </authorList>
    </citation>
    <scope>NUCLEOTIDE SEQUENCE [LARGE SCALE GENOMIC DNA]</scope>
    <source>
        <strain evidence="3 4">EAF2021</strain>
    </source>
</reference>
<evidence type="ECO:0000313" key="4">
    <source>
        <dbReference type="Proteomes" id="UP001470230"/>
    </source>
</evidence>
<evidence type="ECO:0008006" key="5">
    <source>
        <dbReference type="Google" id="ProtNLM"/>
    </source>
</evidence>
<dbReference type="EMBL" id="JAPFFF010000029">
    <property type="protein sequence ID" value="KAK8846284.1"/>
    <property type="molecule type" value="Genomic_DNA"/>
</dbReference>
<organism evidence="3 4">
    <name type="scientific">Tritrichomonas musculus</name>
    <dbReference type="NCBI Taxonomy" id="1915356"/>
    <lineage>
        <taxon>Eukaryota</taxon>
        <taxon>Metamonada</taxon>
        <taxon>Parabasalia</taxon>
        <taxon>Tritrichomonadida</taxon>
        <taxon>Tritrichomonadidae</taxon>
        <taxon>Tritrichomonas</taxon>
    </lineage>
</organism>
<accession>A0ABR2HHU3</accession>
<protein>
    <recommendedName>
        <fullName evidence="5">RING-type domain-containing protein</fullName>
    </recommendedName>
</protein>
<keyword evidence="4" id="KW-1185">Reference proteome</keyword>
<sequence>MSSAFDNLEIDSLASLSSLVYSNSNHEEEEEEFEEEEDAGISSKPPSHLHCHPDEELPPVAVCMCEKLFHPECNKCSKCLKQCIRGKAFINKIDDSHNLNILCMNCAEEIDKNRIICQVCLEEIQKEEISNKKDRKNTATELRKRFWVHKECLHCQICGLSERKAYQCIKNRDKTKNYIICLDCASIMNGGGTLKTMDPFVGRFIDDILPSDFCKQCQNCHQKLTCNGFVFANQRILCVNCGRSLIQEKKIKKI</sequence>
<evidence type="ECO:0000313" key="3">
    <source>
        <dbReference type="EMBL" id="KAK8846284.1"/>
    </source>
</evidence>
<dbReference type="EMBL" id="JAPFFF010000121">
    <property type="protein sequence ID" value="KAK8835420.1"/>
    <property type="molecule type" value="Genomic_DNA"/>
</dbReference>
<name>A0ABR2HHU3_9EUKA</name>
<feature type="compositionally biased region" description="Acidic residues" evidence="1">
    <location>
        <begin position="27"/>
        <end position="39"/>
    </location>
</feature>
<comment type="caution">
    <text evidence="3">The sequence shown here is derived from an EMBL/GenBank/DDBJ whole genome shotgun (WGS) entry which is preliminary data.</text>
</comment>
<feature type="region of interest" description="Disordered" evidence="1">
    <location>
        <begin position="25"/>
        <end position="48"/>
    </location>
</feature>
<evidence type="ECO:0000256" key="1">
    <source>
        <dbReference type="SAM" id="MobiDB-lite"/>
    </source>
</evidence>
<proteinExistence type="predicted"/>
<gene>
    <name evidence="2" type="ORF">M9Y10_006954</name>
    <name evidence="3" type="ORF">M9Y10_020290</name>
</gene>
<dbReference type="Proteomes" id="UP001470230">
    <property type="component" value="Unassembled WGS sequence"/>
</dbReference>
<evidence type="ECO:0000313" key="2">
    <source>
        <dbReference type="EMBL" id="KAK8835420.1"/>
    </source>
</evidence>